<gene>
    <name evidence="1" type="ORF">O6H91_10G013800</name>
</gene>
<proteinExistence type="predicted"/>
<evidence type="ECO:0000313" key="2">
    <source>
        <dbReference type="Proteomes" id="UP001162992"/>
    </source>
</evidence>
<dbReference type="Proteomes" id="UP001162992">
    <property type="component" value="Chromosome 10"/>
</dbReference>
<evidence type="ECO:0000313" key="1">
    <source>
        <dbReference type="EMBL" id="KAJ7540415.1"/>
    </source>
</evidence>
<comment type="caution">
    <text evidence="1">The sequence shown here is derived from an EMBL/GenBank/DDBJ whole genome shotgun (WGS) entry which is preliminary data.</text>
</comment>
<sequence length="600" mass="66296">MSQSFTSNVLEPVPFSNEPLSREMQTYCEYISPLNIVFHPPGTMPQSLVFHVLQSIPSTNDSFASRNDAECSSQRILLPGQKPQVDSRRLFVSECNAKNCNERCNKQLSRRAHLSSKDTRTLGLAATSAGSWSFSGTVQDLLEHVTGSEVVSSLEENSSDGEATVKVHDYIGLSQTSAFFYESNIMGSEEQESQRQSNNGELPDLNLGETELRLGPPECTHSSKEPSSESVFHGKDFLCKADLQVSCSEEILVDQLQSSCNAASISSAKVEFTMKDLMNLDYPIRPLTGNQLQLKQPSQETHSGRSEVEGPPPSFSGAKREFSQTVNWFADEESAVAGSTSIGSQADVRLVRLACTDLETKLVRKLSLPPVYPWGEQTVQKLSDDARPIASNRPSECWGNSRISQPISMVKYETGDDLQALNAHYIELAPASSAPAVLGWPPVRAFRNRTLAAQAPPKRSIESLCPAFITTNPALPRKGQSSSYIKVYMDGILIGRKVDLKNINSYEKLSTELEGMFRRFISGFFKIKKSLPGEDALSEDSKRQIFYLGSGYVLTYEDKDGDLMLVGDVPWRLLFVLMRARRIEKVIQLSCLNAACLLGL</sequence>
<organism evidence="1 2">
    <name type="scientific">Diphasiastrum complanatum</name>
    <name type="common">Issler's clubmoss</name>
    <name type="synonym">Lycopodium complanatum</name>
    <dbReference type="NCBI Taxonomy" id="34168"/>
    <lineage>
        <taxon>Eukaryota</taxon>
        <taxon>Viridiplantae</taxon>
        <taxon>Streptophyta</taxon>
        <taxon>Embryophyta</taxon>
        <taxon>Tracheophyta</taxon>
        <taxon>Lycopodiopsida</taxon>
        <taxon>Lycopodiales</taxon>
        <taxon>Lycopodiaceae</taxon>
        <taxon>Lycopodioideae</taxon>
        <taxon>Diphasiastrum</taxon>
    </lineage>
</organism>
<dbReference type="EMBL" id="CM055101">
    <property type="protein sequence ID" value="KAJ7540415.1"/>
    <property type="molecule type" value="Genomic_DNA"/>
</dbReference>
<keyword evidence="2" id="KW-1185">Reference proteome</keyword>
<protein>
    <submittedName>
        <fullName evidence="1">Uncharacterized protein</fullName>
    </submittedName>
</protein>
<accession>A0ACC2CES4</accession>
<reference evidence="2" key="1">
    <citation type="journal article" date="2024" name="Proc. Natl. Acad. Sci. U.S.A.">
        <title>Extraordinary preservation of gene collinearity over three hundred million years revealed in homosporous lycophytes.</title>
        <authorList>
            <person name="Li C."/>
            <person name="Wickell D."/>
            <person name="Kuo L.Y."/>
            <person name="Chen X."/>
            <person name="Nie B."/>
            <person name="Liao X."/>
            <person name="Peng D."/>
            <person name="Ji J."/>
            <person name="Jenkins J."/>
            <person name="Williams M."/>
            <person name="Shu S."/>
            <person name="Plott C."/>
            <person name="Barry K."/>
            <person name="Rajasekar S."/>
            <person name="Grimwood J."/>
            <person name="Han X."/>
            <person name="Sun S."/>
            <person name="Hou Z."/>
            <person name="He W."/>
            <person name="Dai G."/>
            <person name="Sun C."/>
            <person name="Schmutz J."/>
            <person name="Leebens-Mack J.H."/>
            <person name="Li F.W."/>
            <person name="Wang L."/>
        </authorList>
    </citation>
    <scope>NUCLEOTIDE SEQUENCE [LARGE SCALE GENOMIC DNA]</scope>
    <source>
        <strain evidence="2">cv. PW_Plant_1</strain>
    </source>
</reference>
<name>A0ACC2CES4_DIPCM</name>